<dbReference type="GO" id="GO:0016020">
    <property type="term" value="C:membrane"/>
    <property type="evidence" value="ECO:0007669"/>
    <property type="project" value="UniProtKB-SubCell"/>
</dbReference>
<dbReference type="Pfam" id="PF00230">
    <property type="entry name" value="MIP"/>
    <property type="match status" value="2"/>
</dbReference>
<organism evidence="7 8">
    <name type="scientific">Adiantum capillus-veneris</name>
    <name type="common">Maidenhair fern</name>
    <dbReference type="NCBI Taxonomy" id="13818"/>
    <lineage>
        <taxon>Eukaryota</taxon>
        <taxon>Viridiplantae</taxon>
        <taxon>Streptophyta</taxon>
        <taxon>Embryophyta</taxon>
        <taxon>Tracheophyta</taxon>
        <taxon>Polypodiopsida</taxon>
        <taxon>Polypodiidae</taxon>
        <taxon>Polypodiales</taxon>
        <taxon>Pteridineae</taxon>
        <taxon>Pteridaceae</taxon>
        <taxon>Vittarioideae</taxon>
        <taxon>Adiantum</taxon>
    </lineage>
</organism>
<evidence type="ECO:0000256" key="3">
    <source>
        <dbReference type="ARBA" id="ARBA00022989"/>
    </source>
</evidence>
<sequence>HLASSGSVLRMEATNHNNQYSSISSGSFNARMHNNNDKEEIDHAENSCSYEIEERITLSQRILIQLRNKDNYRRFASEILGTAMLMYFVCGVSMTPNGNVSLMDHVISEALGIMVIIFMFGPISGAHVNPAATFGFACVQRIPWMQVPIYIVGQVLGAILGTRFCQHFSSCFWLVQLQAMRKWPLSGASMNPARSLAPAIVTGYVKNLWLYLVAPFIGAGLGAGIHYLFTH</sequence>
<evidence type="ECO:0000256" key="6">
    <source>
        <dbReference type="SAM" id="Phobius"/>
    </source>
</evidence>
<dbReference type="AlphaFoldDB" id="A0A9D4V937"/>
<comment type="subcellular location">
    <subcellularLocation>
        <location evidence="1">Membrane</location>
        <topology evidence="1">Multi-pass membrane protein</topology>
    </subcellularLocation>
</comment>
<keyword evidence="4 6" id="KW-0472">Membrane</keyword>
<feature type="transmembrane region" description="Helical" evidence="6">
    <location>
        <begin position="208"/>
        <end position="229"/>
    </location>
</feature>
<dbReference type="InterPro" id="IPR023271">
    <property type="entry name" value="Aquaporin-like"/>
</dbReference>
<dbReference type="OrthoDB" id="3222at2759"/>
<feature type="transmembrane region" description="Helical" evidence="6">
    <location>
        <begin position="75"/>
        <end position="94"/>
    </location>
</feature>
<comment type="similarity">
    <text evidence="5">Belongs to the MIP/aquaporin (TC 1.A.8) family.</text>
</comment>
<feature type="non-terminal residue" evidence="7">
    <location>
        <position position="1"/>
    </location>
</feature>
<proteinExistence type="inferred from homology"/>
<evidence type="ECO:0000256" key="2">
    <source>
        <dbReference type="ARBA" id="ARBA00022692"/>
    </source>
</evidence>
<evidence type="ECO:0000256" key="1">
    <source>
        <dbReference type="ARBA" id="ARBA00004141"/>
    </source>
</evidence>
<dbReference type="PANTHER" id="PTHR45724:SF26">
    <property type="entry name" value="AQUAPORIN NIP7-1-RELATED"/>
    <property type="match status" value="1"/>
</dbReference>
<feature type="transmembrane region" description="Helical" evidence="6">
    <location>
        <begin position="106"/>
        <end position="128"/>
    </location>
</feature>
<evidence type="ECO:0008006" key="9">
    <source>
        <dbReference type="Google" id="ProtNLM"/>
    </source>
</evidence>
<dbReference type="SUPFAM" id="SSF81338">
    <property type="entry name" value="Aquaporin-like"/>
    <property type="match status" value="1"/>
</dbReference>
<reference evidence="7" key="1">
    <citation type="submission" date="2021-01" db="EMBL/GenBank/DDBJ databases">
        <title>Adiantum capillus-veneris genome.</title>
        <authorList>
            <person name="Fang Y."/>
            <person name="Liao Q."/>
        </authorList>
    </citation>
    <scope>NUCLEOTIDE SEQUENCE</scope>
    <source>
        <strain evidence="7">H3</strain>
        <tissue evidence="7">Leaf</tissue>
    </source>
</reference>
<dbReference type="Gene3D" id="1.20.1080.10">
    <property type="entry name" value="Glycerol uptake facilitator protein"/>
    <property type="match status" value="2"/>
</dbReference>
<dbReference type="Proteomes" id="UP000886520">
    <property type="component" value="Chromosome 2"/>
</dbReference>
<keyword evidence="2 5" id="KW-0812">Transmembrane</keyword>
<dbReference type="InterPro" id="IPR034294">
    <property type="entry name" value="Aquaporin_transptr"/>
</dbReference>
<accession>A0A9D4V937</accession>
<gene>
    <name evidence="7" type="ORF">GOP47_0001883</name>
</gene>
<dbReference type="InterPro" id="IPR000425">
    <property type="entry name" value="MIP"/>
</dbReference>
<keyword evidence="3 6" id="KW-1133">Transmembrane helix</keyword>
<dbReference type="EMBL" id="JABFUD020000003">
    <property type="protein sequence ID" value="KAI5082140.1"/>
    <property type="molecule type" value="Genomic_DNA"/>
</dbReference>
<evidence type="ECO:0000256" key="5">
    <source>
        <dbReference type="RuleBase" id="RU000477"/>
    </source>
</evidence>
<dbReference type="PRINTS" id="PR00783">
    <property type="entry name" value="MINTRINSICP"/>
</dbReference>
<evidence type="ECO:0000313" key="7">
    <source>
        <dbReference type="EMBL" id="KAI5082140.1"/>
    </source>
</evidence>
<dbReference type="GO" id="GO:0015267">
    <property type="term" value="F:channel activity"/>
    <property type="evidence" value="ECO:0007669"/>
    <property type="project" value="InterPro"/>
</dbReference>
<comment type="caution">
    <text evidence="7">The sequence shown here is derived from an EMBL/GenBank/DDBJ whole genome shotgun (WGS) entry which is preliminary data.</text>
</comment>
<protein>
    <recommendedName>
        <fullName evidence="9">Aquaporin</fullName>
    </recommendedName>
</protein>
<keyword evidence="5" id="KW-0813">Transport</keyword>
<evidence type="ECO:0000313" key="8">
    <source>
        <dbReference type="Proteomes" id="UP000886520"/>
    </source>
</evidence>
<dbReference type="PANTHER" id="PTHR45724">
    <property type="entry name" value="AQUAPORIN NIP2-1"/>
    <property type="match status" value="1"/>
</dbReference>
<keyword evidence="8" id="KW-1185">Reference proteome</keyword>
<name>A0A9D4V937_ADICA</name>
<evidence type="ECO:0000256" key="4">
    <source>
        <dbReference type="ARBA" id="ARBA00023136"/>
    </source>
</evidence>